<protein>
    <submittedName>
        <fullName evidence="2">Uncharacterized protein</fullName>
    </submittedName>
</protein>
<dbReference type="Proteomes" id="UP000663836">
    <property type="component" value="Unassembled WGS sequence"/>
</dbReference>
<comment type="caution">
    <text evidence="2">The sequence shown here is derived from an EMBL/GenBank/DDBJ whole genome shotgun (WGS) entry which is preliminary data.</text>
</comment>
<evidence type="ECO:0000313" key="1">
    <source>
        <dbReference type="EMBL" id="CAF1420017.1"/>
    </source>
</evidence>
<dbReference type="EMBL" id="CAJOBD010002858">
    <property type="protein sequence ID" value="CAF3912893.1"/>
    <property type="molecule type" value="Genomic_DNA"/>
</dbReference>
<reference evidence="2" key="1">
    <citation type="submission" date="2021-02" db="EMBL/GenBank/DDBJ databases">
        <authorList>
            <person name="Nowell W R."/>
        </authorList>
    </citation>
    <scope>NUCLEOTIDE SEQUENCE</scope>
</reference>
<dbReference type="AlphaFoldDB" id="A0A819ID57"/>
<evidence type="ECO:0000313" key="2">
    <source>
        <dbReference type="EMBL" id="CAF3912893.1"/>
    </source>
</evidence>
<evidence type="ECO:0000313" key="3">
    <source>
        <dbReference type="Proteomes" id="UP000663836"/>
    </source>
</evidence>
<proteinExistence type="predicted"/>
<dbReference type="EMBL" id="CAJNOT010004179">
    <property type="protein sequence ID" value="CAF1420017.1"/>
    <property type="molecule type" value="Genomic_DNA"/>
</dbReference>
<accession>A0A819ID57</accession>
<sequence>MSPKLVKWCAHPSRHKNCTKVGRSINHPKGKRSVRTRLANSICKRYRRIIGGTKVIIKGSDYLCNTCYNFEYDYMIKKDGTAKSIQDDFDETIDANDFICSTDLNEKIFEEKNDELMDIETLDMNDFSYSQLEALKVLNELFHLLKIEPVNDIRHTNKLREKLDSVNIALNNLCETILNSKTTMLQNSNGTVAMDIKLNDYQSLLNGIKQFFILSKKEQQIQLLTIASPDWGRKKIEYYFGCTEHQSKQAILLRKSHGTLAQPVFFSGNSPIQKATIDQVVQFYEDDKINRQFSNKKDRIKSRNKRSDTKCNIEQLIKSLLCTSSAEQCYSQKCRNC</sequence>
<name>A0A819ID57_9BILA</name>
<organism evidence="2 3">
    <name type="scientific">Rotaria sordida</name>
    <dbReference type="NCBI Taxonomy" id="392033"/>
    <lineage>
        <taxon>Eukaryota</taxon>
        <taxon>Metazoa</taxon>
        <taxon>Spiralia</taxon>
        <taxon>Gnathifera</taxon>
        <taxon>Rotifera</taxon>
        <taxon>Eurotatoria</taxon>
        <taxon>Bdelloidea</taxon>
        <taxon>Philodinida</taxon>
        <taxon>Philodinidae</taxon>
        <taxon>Rotaria</taxon>
    </lineage>
</organism>
<gene>
    <name evidence="2" type="ORF">JBS370_LOCUS21497</name>
    <name evidence="1" type="ORF">ZHD862_LOCUS33912</name>
</gene>
<dbReference type="Proteomes" id="UP000663864">
    <property type="component" value="Unassembled WGS sequence"/>
</dbReference>